<dbReference type="InParanoid" id="A0A2G4YVM8"/>
<dbReference type="InterPro" id="IPR009057">
    <property type="entry name" value="Homeodomain-like_sf"/>
</dbReference>
<feature type="coiled-coil region" evidence="1">
    <location>
        <begin position="60"/>
        <end position="87"/>
    </location>
</feature>
<keyword evidence="3" id="KW-1185">Reference proteome</keyword>
<accession>A0A2G4YVM8</accession>
<dbReference type="GO" id="GO:0003677">
    <property type="term" value="F:DNA binding"/>
    <property type="evidence" value="ECO:0007669"/>
    <property type="project" value="InterPro"/>
</dbReference>
<protein>
    <recommendedName>
        <fullName evidence="4">Transposase</fullName>
    </recommendedName>
</protein>
<evidence type="ECO:0000313" key="2">
    <source>
        <dbReference type="EMBL" id="PHZ86388.1"/>
    </source>
</evidence>
<proteinExistence type="predicted"/>
<organism evidence="2 3">
    <name type="scientific">Paremcibacter congregatus</name>
    <dbReference type="NCBI Taxonomy" id="2043170"/>
    <lineage>
        <taxon>Bacteria</taxon>
        <taxon>Pseudomonadati</taxon>
        <taxon>Pseudomonadota</taxon>
        <taxon>Alphaproteobacteria</taxon>
        <taxon>Emcibacterales</taxon>
        <taxon>Emcibacteraceae</taxon>
        <taxon>Paremcibacter</taxon>
    </lineage>
</organism>
<evidence type="ECO:0000313" key="3">
    <source>
        <dbReference type="Proteomes" id="UP000229730"/>
    </source>
</evidence>
<dbReference type="Gene3D" id="1.10.10.60">
    <property type="entry name" value="Homeodomain-like"/>
    <property type="match status" value="1"/>
</dbReference>
<dbReference type="EMBL" id="PDEM01000007">
    <property type="protein sequence ID" value="PHZ86388.1"/>
    <property type="molecule type" value="Genomic_DNA"/>
</dbReference>
<dbReference type="RefSeq" id="WP_099470765.1">
    <property type="nucleotide sequence ID" value="NZ_CP041025.1"/>
</dbReference>
<sequence length="95" mass="10745">MSSSRINNYTSEFRESSVKLALETDQPVAQTAKNLGINISTLHTWISKYGVALGKPSPLNEHHFDEIKRLKKELAQVTQERDLLKKAAAYFAKEI</sequence>
<comment type="caution">
    <text evidence="2">The sequence shown here is derived from an EMBL/GenBank/DDBJ whole genome shotgun (WGS) entry which is preliminary data.</text>
</comment>
<evidence type="ECO:0000256" key="1">
    <source>
        <dbReference type="SAM" id="Coils"/>
    </source>
</evidence>
<keyword evidence="1" id="KW-0175">Coiled coil</keyword>
<dbReference type="InterPro" id="IPR002514">
    <property type="entry name" value="Transposase_8"/>
</dbReference>
<dbReference type="Proteomes" id="UP000229730">
    <property type="component" value="Unassembled WGS sequence"/>
</dbReference>
<dbReference type="GO" id="GO:0006313">
    <property type="term" value="P:DNA transposition"/>
    <property type="evidence" value="ECO:0007669"/>
    <property type="project" value="InterPro"/>
</dbReference>
<dbReference type="SUPFAM" id="SSF46689">
    <property type="entry name" value="Homeodomain-like"/>
    <property type="match status" value="1"/>
</dbReference>
<reference evidence="2 3" key="1">
    <citation type="submission" date="2017-10" db="EMBL/GenBank/DDBJ databases">
        <title>Frigbacter circumglobatus gen. nov. sp. nov., isolated from sediment cultured in situ.</title>
        <authorList>
            <person name="Zhao Z."/>
        </authorList>
    </citation>
    <scope>NUCLEOTIDE SEQUENCE [LARGE SCALE GENOMIC DNA]</scope>
    <source>
        <strain evidence="2 3">ZYL</strain>
    </source>
</reference>
<dbReference type="OrthoDB" id="9803878at2"/>
<gene>
    <name evidence="2" type="ORF">CRD36_00405</name>
</gene>
<name>A0A2G4YVM8_9PROT</name>
<dbReference type="AlphaFoldDB" id="A0A2G4YVM8"/>
<dbReference type="GO" id="GO:0004803">
    <property type="term" value="F:transposase activity"/>
    <property type="evidence" value="ECO:0007669"/>
    <property type="project" value="InterPro"/>
</dbReference>
<dbReference type="Pfam" id="PF01527">
    <property type="entry name" value="HTH_Tnp_1"/>
    <property type="match status" value="1"/>
</dbReference>
<evidence type="ECO:0008006" key="4">
    <source>
        <dbReference type="Google" id="ProtNLM"/>
    </source>
</evidence>
<dbReference type="FunCoup" id="A0A2G4YVM8">
    <property type="interactions" value="1"/>
</dbReference>